<sequence>MPLASSAFPCARPSHLLEQAPAQPSWGTSCYEVGLSGAARELATKTKTTHQHNIMDSSWKGYMLHLKVLKPITGAVNMVPLHHGPHRPDTHTSRGHDSSTKPGPAIA</sequence>
<keyword evidence="3" id="KW-1185">Reference proteome</keyword>
<name>R0LUE9_ANAPL</name>
<accession>R0LUE9</accession>
<gene>
    <name evidence="2" type="ORF">Anapl_04655</name>
</gene>
<evidence type="ECO:0000313" key="3">
    <source>
        <dbReference type="Proteomes" id="UP000296049"/>
    </source>
</evidence>
<evidence type="ECO:0000256" key="1">
    <source>
        <dbReference type="SAM" id="MobiDB-lite"/>
    </source>
</evidence>
<feature type="region of interest" description="Disordered" evidence="1">
    <location>
        <begin position="78"/>
        <end position="107"/>
    </location>
</feature>
<dbReference type="EMBL" id="KB742810">
    <property type="protein sequence ID" value="EOB04058.1"/>
    <property type="molecule type" value="Genomic_DNA"/>
</dbReference>
<dbReference type="Proteomes" id="UP000296049">
    <property type="component" value="Unassembled WGS sequence"/>
</dbReference>
<reference evidence="3" key="1">
    <citation type="journal article" date="2013" name="Nat. Genet.">
        <title>The duck genome and transcriptome provide insight into an avian influenza virus reservoir species.</title>
        <authorList>
            <person name="Huang Y."/>
            <person name="Li Y."/>
            <person name="Burt D.W."/>
            <person name="Chen H."/>
            <person name="Zhang Y."/>
            <person name="Qian W."/>
            <person name="Kim H."/>
            <person name="Gan S."/>
            <person name="Zhao Y."/>
            <person name="Li J."/>
            <person name="Yi K."/>
            <person name="Feng H."/>
            <person name="Zhu P."/>
            <person name="Li B."/>
            <person name="Liu Q."/>
            <person name="Fairley S."/>
            <person name="Magor K.E."/>
            <person name="Du Z."/>
            <person name="Hu X."/>
            <person name="Goodman L."/>
            <person name="Tafer H."/>
            <person name="Vignal A."/>
            <person name="Lee T."/>
            <person name="Kim K.W."/>
            <person name="Sheng Z."/>
            <person name="An Y."/>
            <person name="Searle S."/>
            <person name="Herrero J."/>
            <person name="Groenen M.A."/>
            <person name="Crooijmans R.P."/>
            <person name="Faraut T."/>
            <person name="Cai Q."/>
            <person name="Webster R.G."/>
            <person name="Aldridge J.R."/>
            <person name="Warren W.C."/>
            <person name="Bartschat S."/>
            <person name="Kehr S."/>
            <person name="Marz M."/>
            <person name="Stadler P.F."/>
            <person name="Smith J."/>
            <person name="Kraus R.H."/>
            <person name="Zhao Y."/>
            <person name="Ren L."/>
            <person name="Fei J."/>
            <person name="Morisson M."/>
            <person name="Kaiser P."/>
            <person name="Griffin D.K."/>
            <person name="Rao M."/>
            <person name="Pitel F."/>
            <person name="Wang J."/>
            <person name="Li N."/>
        </authorList>
    </citation>
    <scope>NUCLEOTIDE SEQUENCE [LARGE SCALE GENOMIC DNA]</scope>
</reference>
<protein>
    <submittedName>
        <fullName evidence="2">Uncharacterized protein</fullName>
    </submittedName>
</protein>
<dbReference type="AlphaFoldDB" id="R0LUE9"/>
<organism evidence="2 3">
    <name type="scientific">Anas platyrhynchos</name>
    <name type="common">Mallard</name>
    <name type="synonym">Anas boschas</name>
    <dbReference type="NCBI Taxonomy" id="8839"/>
    <lineage>
        <taxon>Eukaryota</taxon>
        <taxon>Metazoa</taxon>
        <taxon>Chordata</taxon>
        <taxon>Craniata</taxon>
        <taxon>Vertebrata</taxon>
        <taxon>Euteleostomi</taxon>
        <taxon>Archelosauria</taxon>
        <taxon>Archosauria</taxon>
        <taxon>Dinosauria</taxon>
        <taxon>Saurischia</taxon>
        <taxon>Theropoda</taxon>
        <taxon>Coelurosauria</taxon>
        <taxon>Aves</taxon>
        <taxon>Neognathae</taxon>
        <taxon>Galloanserae</taxon>
        <taxon>Anseriformes</taxon>
        <taxon>Anatidae</taxon>
        <taxon>Anatinae</taxon>
        <taxon>Anas</taxon>
    </lineage>
</organism>
<feature type="compositionally biased region" description="Basic and acidic residues" evidence="1">
    <location>
        <begin position="86"/>
        <end position="99"/>
    </location>
</feature>
<proteinExistence type="predicted"/>
<evidence type="ECO:0000313" key="2">
    <source>
        <dbReference type="EMBL" id="EOB04058.1"/>
    </source>
</evidence>